<comment type="caution">
    <text evidence="2">The sequence shown here is derived from an EMBL/GenBank/DDBJ whole genome shotgun (WGS) entry which is preliminary data.</text>
</comment>
<dbReference type="EC" id="2.3.1.-" evidence="2"/>
<gene>
    <name evidence="2" type="ORF">ACFO8M_03755</name>
</gene>
<evidence type="ECO:0000259" key="1">
    <source>
        <dbReference type="PROSITE" id="PS51186"/>
    </source>
</evidence>
<dbReference type="Pfam" id="PF00583">
    <property type="entry name" value="Acetyltransf_1"/>
    <property type="match status" value="1"/>
</dbReference>
<sequence>MWTDLVEQAEAVITRKAELDFTAIAVEDPNATLRRFGAAAATRLPTLPQRVPYNKVRGYRSADRRALKEVLEFYAEQALLPAVEVWAGDATTELHHTLLDAGLAPSTPTVTLHARPRPEAAAPQAAVQEVGLNDERYLEVLYGGYETPASDVVFRRMLAIEHSTPGLRRYVALIDGHPAAAGSLFTHNKVGYFAGAATLPKYRRRGCQAALIDRRLADAAAEGSDLVVVTAAFGSPSHDNLARHGFGITHTRTIWQ</sequence>
<organism evidence="2 3">
    <name type="scientific">Glycomyces rhizosphaerae</name>
    <dbReference type="NCBI Taxonomy" id="2054422"/>
    <lineage>
        <taxon>Bacteria</taxon>
        <taxon>Bacillati</taxon>
        <taxon>Actinomycetota</taxon>
        <taxon>Actinomycetes</taxon>
        <taxon>Glycomycetales</taxon>
        <taxon>Glycomycetaceae</taxon>
        <taxon>Glycomyces</taxon>
    </lineage>
</organism>
<dbReference type="EMBL" id="JBHRWO010000004">
    <property type="protein sequence ID" value="MFC3491601.1"/>
    <property type="molecule type" value="Genomic_DNA"/>
</dbReference>
<evidence type="ECO:0000313" key="2">
    <source>
        <dbReference type="EMBL" id="MFC3491601.1"/>
    </source>
</evidence>
<keyword evidence="2" id="KW-0808">Transferase</keyword>
<dbReference type="RefSeq" id="WP_387970666.1">
    <property type="nucleotide sequence ID" value="NZ_JBHRWO010000004.1"/>
</dbReference>
<accession>A0ABV7PSP7</accession>
<proteinExistence type="predicted"/>
<dbReference type="SUPFAM" id="SSF55729">
    <property type="entry name" value="Acyl-CoA N-acyltransferases (Nat)"/>
    <property type="match status" value="1"/>
</dbReference>
<dbReference type="Gene3D" id="3.40.630.30">
    <property type="match status" value="1"/>
</dbReference>
<keyword evidence="2" id="KW-0012">Acyltransferase</keyword>
<dbReference type="Proteomes" id="UP001595712">
    <property type="component" value="Unassembled WGS sequence"/>
</dbReference>
<name>A0ABV7PSP7_9ACTN</name>
<dbReference type="InterPro" id="IPR000182">
    <property type="entry name" value="GNAT_dom"/>
</dbReference>
<reference evidence="3" key="1">
    <citation type="journal article" date="2019" name="Int. J. Syst. Evol. Microbiol.">
        <title>The Global Catalogue of Microorganisms (GCM) 10K type strain sequencing project: providing services to taxonomists for standard genome sequencing and annotation.</title>
        <authorList>
            <consortium name="The Broad Institute Genomics Platform"/>
            <consortium name="The Broad Institute Genome Sequencing Center for Infectious Disease"/>
            <person name="Wu L."/>
            <person name="Ma J."/>
        </authorList>
    </citation>
    <scope>NUCLEOTIDE SEQUENCE [LARGE SCALE GENOMIC DNA]</scope>
    <source>
        <strain evidence="3">CGMCC 4.7396</strain>
    </source>
</reference>
<dbReference type="CDD" id="cd04301">
    <property type="entry name" value="NAT_SF"/>
    <property type="match status" value="1"/>
</dbReference>
<dbReference type="GO" id="GO:0016746">
    <property type="term" value="F:acyltransferase activity"/>
    <property type="evidence" value="ECO:0007669"/>
    <property type="project" value="UniProtKB-KW"/>
</dbReference>
<evidence type="ECO:0000313" key="3">
    <source>
        <dbReference type="Proteomes" id="UP001595712"/>
    </source>
</evidence>
<feature type="domain" description="N-acetyltransferase" evidence="1">
    <location>
        <begin position="125"/>
        <end position="256"/>
    </location>
</feature>
<dbReference type="PROSITE" id="PS51186">
    <property type="entry name" value="GNAT"/>
    <property type="match status" value="1"/>
</dbReference>
<protein>
    <submittedName>
        <fullName evidence="2">GNAT family N-acetyltransferase</fullName>
        <ecNumber evidence="2">2.3.1.-</ecNumber>
    </submittedName>
</protein>
<dbReference type="InterPro" id="IPR016181">
    <property type="entry name" value="Acyl_CoA_acyltransferase"/>
</dbReference>
<keyword evidence="3" id="KW-1185">Reference proteome</keyword>